<feature type="transmembrane region" description="Helical" evidence="8">
    <location>
        <begin position="419"/>
        <end position="440"/>
    </location>
</feature>
<keyword evidence="6 7" id="KW-0472">Membrane</keyword>
<dbReference type="PIRSF" id="PIRSF500217">
    <property type="entry name" value="AlgI"/>
    <property type="match status" value="1"/>
</dbReference>
<keyword evidence="7 9" id="KW-0808">Transferase</keyword>
<dbReference type="InterPro" id="IPR024194">
    <property type="entry name" value="Ac/AlaTfrase_AlgI/DltB"/>
</dbReference>
<feature type="transmembrane region" description="Helical" evidence="8">
    <location>
        <begin position="360"/>
        <end position="383"/>
    </location>
</feature>
<dbReference type="Proteomes" id="UP000177803">
    <property type="component" value="Unassembled WGS sequence"/>
</dbReference>
<dbReference type="PANTHER" id="PTHR13285:SF18">
    <property type="entry name" value="PROTEIN-CYSTEINE N-PALMITOYLTRANSFERASE RASP"/>
    <property type="match status" value="1"/>
</dbReference>
<feature type="transmembrane region" description="Helical" evidence="8">
    <location>
        <begin position="76"/>
        <end position="96"/>
    </location>
</feature>
<dbReference type="InterPro" id="IPR028362">
    <property type="entry name" value="AlgI"/>
</dbReference>
<dbReference type="EMBL" id="MFQR01000002">
    <property type="protein sequence ID" value="OGH84754.1"/>
    <property type="molecule type" value="Genomic_DNA"/>
</dbReference>
<evidence type="ECO:0000256" key="2">
    <source>
        <dbReference type="ARBA" id="ARBA00010323"/>
    </source>
</evidence>
<feature type="transmembrane region" description="Helical" evidence="8">
    <location>
        <begin position="389"/>
        <end position="407"/>
    </location>
</feature>
<dbReference type="PANTHER" id="PTHR13285">
    <property type="entry name" value="ACYLTRANSFERASE"/>
    <property type="match status" value="1"/>
</dbReference>
<dbReference type="PIRSF" id="PIRSF016636">
    <property type="entry name" value="AlgI_DltB"/>
    <property type="match status" value="1"/>
</dbReference>
<feature type="transmembrane region" description="Helical" evidence="8">
    <location>
        <begin position="460"/>
        <end position="479"/>
    </location>
</feature>
<keyword evidence="5 8" id="KW-1133">Transmembrane helix</keyword>
<proteinExistence type="inferred from homology"/>
<dbReference type="GO" id="GO:0042121">
    <property type="term" value="P:alginic acid biosynthetic process"/>
    <property type="evidence" value="ECO:0007669"/>
    <property type="project" value="InterPro"/>
</dbReference>
<keyword evidence="3 7" id="KW-1003">Cell membrane</keyword>
<evidence type="ECO:0000256" key="4">
    <source>
        <dbReference type="ARBA" id="ARBA00022692"/>
    </source>
</evidence>
<dbReference type="InterPro" id="IPR004299">
    <property type="entry name" value="MBOAT_fam"/>
</dbReference>
<dbReference type="InterPro" id="IPR051085">
    <property type="entry name" value="MB_O-acyltransferase"/>
</dbReference>
<feature type="transmembrane region" description="Helical" evidence="8">
    <location>
        <begin position="7"/>
        <end position="26"/>
    </location>
</feature>
<accession>A0A1F6NM88</accession>
<dbReference type="GO" id="GO:0005886">
    <property type="term" value="C:plasma membrane"/>
    <property type="evidence" value="ECO:0007669"/>
    <property type="project" value="UniProtKB-SubCell"/>
</dbReference>
<evidence type="ECO:0000256" key="7">
    <source>
        <dbReference type="PIRNR" id="PIRNR016636"/>
    </source>
</evidence>
<feature type="transmembrane region" description="Helical" evidence="8">
    <location>
        <begin position="307"/>
        <end position="324"/>
    </location>
</feature>
<evidence type="ECO:0000256" key="3">
    <source>
        <dbReference type="ARBA" id="ARBA00022475"/>
    </source>
</evidence>
<evidence type="ECO:0000256" key="6">
    <source>
        <dbReference type="ARBA" id="ARBA00023136"/>
    </source>
</evidence>
<evidence type="ECO:0000256" key="5">
    <source>
        <dbReference type="ARBA" id="ARBA00022989"/>
    </source>
</evidence>
<comment type="caution">
    <text evidence="9">The sequence shown here is derived from an EMBL/GenBank/DDBJ whole genome shotgun (WGS) entry which is preliminary data.</text>
</comment>
<dbReference type="GO" id="GO:0016746">
    <property type="term" value="F:acyltransferase activity"/>
    <property type="evidence" value="ECO:0007669"/>
    <property type="project" value="UniProtKB-KW"/>
</dbReference>
<evidence type="ECO:0000256" key="1">
    <source>
        <dbReference type="ARBA" id="ARBA00004651"/>
    </source>
</evidence>
<organism evidence="9 10">
    <name type="scientific">Candidatus Magasanikbacteria bacterium RIFOXYA2_FULL_44_8</name>
    <dbReference type="NCBI Taxonomy" id="1798696"/>
    <lineage>
        <taxon>Bacteria</taxon>
        <taxon>Candidatus Magasanikiibacteriota</taxon>
    </lineage>
</organism>
<keyword evidence="4 8" id="KW-0812">Transmembrane</keyword>
<name>A0A1F6NM88_9BACT</name>
<keyword evidence="7" id="KW-0012">Acyltransferase</keyword>
<feature type="transmembrane region" description="Helical" evidence="8">
    <location>
        <begin position="116"/>
        <end position="136"/>
    </location>
</feature>
<comment type="similarity">
    <text evidence="2 7">Belongs to the membrane-bound acyltransferase family.</text>
</comment>
<sequence length="489" mass="56876">MLFNSVAFLVFFPIVTFLYFAFPPRYRWFILLAASSYFYMCFVPKYLLILAFTILVDYFAGILIEQAQGRRRKLYLIASLIANVGVLFFFKYFNFFNYNAAGILEFLGLNYAIRDLSILLPIGLSFHTFQSMSYTIEVYRGKQVAEKRIGIFALYVMFYPQLVAGPIERPQNLLHQFYETHRFEWARVVSGLQLMLWGLFKKVIIADRLAFFVNEVYGRPEHYPGPALFIATVFFAFQIYCDFSGYSDMALGAAEVMGFKLMKNFDRPYFSKSISEFWRRWHISLATWFRDYLYIPLGGNRVSRPRWLGNLMLTFLISGLWHGASWNFVVWGGLNGLYLAVGTFVEKWKIRTVDIIQNKMIKSLVGILEISVTFGLVCVAWVFFRATSIAGAFGILIGIFTGWGQWFSVFSGDLFVKNILIVATRVEYIFAWLGILFLVVVERLQGENDLRASVGGWPKVLRWVWYSFLFLAVIFFGVFKNSQFIYFQF</sequence>
<feature type="transmembrane region" description="Helical" evidence="8">
    <location>
        <begin position="148"/>
        <end position="167"/>
    </location>
</feature>
<evidence type="ECO:0000256" key="8">
    <source>
        <dbReference type="SAM" id="Phobius"/>
    </source>
</evidence>
<feature type="transmembrane region" description="Helical" evidence="8">
    <location>
        <begin position="46"/>
        <end position="64"/>
    </location>
</feature>
<gene>
    <name evidence="9" type="ORF">A2261_01425</name>
</gene>
<dbReference type="AlphaFoldDB" id="A0A1F6NM88"/>
<reference evidence="9 10" key="1">
    <citation type="journal article" date="2016" name="Nat. Commun.">
        <title>Thousands of microbial genomes shed light on interconnected biogeochemical processes in an aquifer system.</title>
        <authorList>
            <person name="Anantharaman K."/>
            <person name="Brown C.T."/>
            <person name="Hug L.A."/>
            <person name="Sharon I."/>
            <person name="Castelle C.J."/>
            <person name="Probst A.J."/>
            <person name="Thomas B.C."/>
            <person name="Singh A."/>
            <person name="Wilkins M.J."/>
            <person name="Karaoz U."/>
            <person name="Brodie E.L."/>
            <person name="Williams K.H."/>
            <person name="Hubbard S.S."/>
            <person name="Banfield J.F."/>
        </authorList>
    </citation>
    <scope>NUCLEOTIDE SEQUENCE [LARGE SCALE GENOMIC DNA]</scope>
</reference>
<evidence type="ECO:0000313" key="10">
    <source>
        <dbReference type="Proteomes" id="UP000177803"/>
    </source>
</evidence>
<comment type="subcellular location">
    <subcellularLocation>
        <location evidence="1">Cell membrane</location>
        <topology evidence="1">Multi-pass membrane protein</topology>
    </subcellularLocation>
</comment>
<dbReference type="Pfam" id="PF03062">
    <property type="entry name" value="MBOAT"/>
    <property type="match status" value="1"/>
</dbReference>
<feature type="transmembrane region" description="Helical" evidence="8">
    <location>
        <begin position="330"/>
        <end position="348"/>
    </location>
</feature>
<protein>
    <submittedName>
        <fullName evidence="9">Alginate O-acetyltransferase</fullName>
    </submittedName>
</protein>
<evidence type="ECO:0000313" key="9">
    <source>
        <dbReference type="EMBL" id="OGH84754.1"/>
    </source>
</evidence>